<dbReference type="GO" id="GO:0016126">
    <property type="term" value="P:sterol biosynthetic process"/>
    <property type="evidence" value="ECO:0007669"/>
    <property type="project" value="EnsemblFungi"/>
</dbReference>
<dbReference type="InterPro" id="IPR050668">
    <property type="entry name" value="Cytochrome_b5"/>
</dbReference>
<evidence type="ECO:0000259" key="14">
    <source>
        <dbReference type="PROSITE" id="PS50255"/>
    </source>
</evidence>
<comment type="similarity">
    <text evidence="13">Belongs to the cytochrome b5 family.</text>
</comment>
<keyword evidence="11" id="KW-0472">Membrane</keyword>
<evidence type="ECO:0000313" key="16">
    <source>
        <dbReference type="Proteomes" id="UP000009138"/>
    </source>
</evidence>
<keyword evidence="3" id="KW-0349">Heme</keyword>
<keyword evidence="8" id="KW-0249">Electron transport</keyword>
<accession>I1C1Y9</accession>
<dbReference type="Gene3D" id="3.10.120.10">
    <property type="entry name" value="Cytochrome b5-like heme/steroid binding domain"/>
    <property type="match status" value="1"/>
</dbReference>
<keyword evidence="4" id="KW-0812">Transmembrane</keyword>
<dbReference type="FunFam" id="3.10.120.10:FF:000002">
    <property type="entry name" value="Cytochrome b5 type B"/>
    <property type="match status" value="1"/>
</dbReference>
<keyword evidence="5" id="KW-0479">Metal-binding</keyword>
<evidence type="ECO:0000256" key="2">
    <source>
        <dbReference type="ARBA" id="ARBA00022448"/>
    </source>
</evidence>
<dbReference type="VEuPathDB" id="FungiDB:RO3G_07174"/>
<dbReference type="GeneID" id="93614145"/>
<evidence type="ECO:0000256" key="12">
    <source>
        <dbReference type="ARBA" id="ARBA00037877"/>
    </source>
</evidence>
<dbReference type="RefSeq" id="XP_067517865.1">
    <property type="nucleotide sequence ID" value="XM_067661764.1"/>
</dbReference>
<dbReference type="OrthoDB" id="260519at2759"/>
<dbReference type="PANTHER" id="PTHR19359">
    <property type="entry name" value="CYTOCHROME B5"/>
    <property type="match status" value="1"/>
</dbReference>
<evidence type="ECO:0000313" key="15">
    <source>
        <dbReference type="EMBL" id="EIE82469.1"/>
    </source>
</evidence>
<dbReference type="AlphaFoldDB" id="I1C1Y9"/>
<reference evidence="15 16" key="1">
    <citation type="journal article" date="2009" name="PLoS Genet.">
        <title>Genomic analysis of the basal lineage fungus Rhizopus oryzae reveals a whole-genome duplication.</title>
        <authorList>
            <person name="Ma L.-J."/>
            <person name="Ibrahim A.S."/>
            <person name="Skory C."/>
            <person name="Grabherr M.G."/>
            <person name="Burger G."/>
            <person name="Butler M."/>
            <person name="Elias M."/>
            <person name="Idnurm A."/>
            <person name="Lang B.F."/>
            <person name="Sone T."/>
            <person name="Abe A."/>
            <person name="Calvo S.E."/>
            <person name="Corrochano L.M."/>
            <person name="Engels R."/>
            <person name="Fu J."/>
            <person name="Hansberg W."/>
            <person name="Kim J.-M."/>
            <person name="Kodira C.D."/>
            <person name="Koehrsen M.J."/>
            <person name="Liu B."/>
            <person name="Miranda-Saavedra D."/>
            <person name="O'Leary S."/>
            <person name="Ortiz-Castellanos L."/>
            <person name="Poulter R."/>
            <person name="Rodriguez-Romero J."/>
            <person name="Ruiz-Herrera J."/>
            <person name="Shen Y.-Q."/>
            <person name="Zeng Q."/>
            <person name="Galagan J."/>
            <person name="Birren B.W."/>
            <person name="Cuomo C.A."/>
            <person name="Wickes B.L."/>
        </authorList>
    </citation>
    <scope>NUCLEOTIDE SEQUENCE [LARGE SCALE GENOMIC DNA]</scope>
    <source>
        <strain evidence="16">RA 99-880 / ATCC MYA-4621 / FGSC 9543 / NRRL 43880</strain>
    </source>
</reference>
<keyword evidence="16" id="KW-1185">Reference proteome</keyword>
<dbReference type="Pfam" id="PF00173">
    <property type="entry name" value="Cyt-b5"/>
    <property type="match status" value="1"/>
</dbReference>
<evidence type="ECO:0000256" key="4">
    <source>
        <dbReference type="ARBA" id="ARBA00022692"/>
    </source>
</evidence>
<dbReference type="PRINTS" id="PR00363">
    <property type="entry name" value="CYTOCHROMEB5"/>
</dbReference>
<evidence type="ECO:0000256" key="5">
    <source>
        <dbReference type="ARBA" id="ARBA00022723"/>
    </source>
</evidence>
<comment type="subcellular location">
    <subcellularLocation>
        <location evidence="1">Endoplasmic reticulum membrane</location>
        <topology evidence="1">Single-pass membrane protein</topology>
        <orientation evidence="1">Cytoplasmic side</orientation>
    </subcellularLocation>
    <subcellularLocation>
        <location evidence="12">Microsome membrane</location>
        <topology evidence="12">Single-pass membrane protein</topology>
        <orientation evidence="12">Cytoplasmic side</orientation>
    </subcellularLocation>
</comment>
<keyword evidence="7" id="KW-0492">Microsome</keyword>
<dbReference type="GO" id="GO:0046872">
    <property type="term" value="F:metal ion binding"/>
    <property type="evidence" value="ECO:0007669"/>
    <property type="project" value="UniProtKB-KW"/>
</dbReference>
<dbReference type="Proteomes" id="UP000009138">
    <property type="component" value="Unassembled WGS sequence"/>
</dbReference>
<evidence type="ECO:0000256" key="11">
    <source>
        <dbReference type="ARBA" id="ARBA00023136"/>
    </source>
</evidence>
<gene>
    <name evidence="15" type="ORF">RO3G_07174</name>
</gene>
<dbReference type="PROSITE" id="PS50255">
    <property type="entry name" value="CYTOCHROME_B5_2"/>
    <property type="match status" value="1"/>
</dbReference>
<feature type="domain" description="Cytochrome b5 heme-binding" evidence="14">
    <location>
        <begin position="3"/>
        <end position="79"/>
    </location>
</feature>
<dbReference type="InterPro" id="IPR036400">
    <property type="entry name" value="Cyt_B5-like_heme/steroid_sf"/>
</dbReference>
<dbReference type="STRING" id="246409.I1C1Y9"/>
<protein>
    <recommendedName>
        <fullName evidence="14">Cytochrome b5 heme-binding domain-containing protein</fullName>
    </recommendedName>
</protein>
<dbReference type="FunCoup" id="I1C1Y9">
    <property type="interactions" value="482"/>
</dbReference>
<keyword evidence="6" id="KW-0256">Endoplasmic reticulum</keyword>
<keyword evidence="10" id="KW-0408">Iron</keyword>
<dbReference type="SUPFAM" id="SSF55856">
    <property type="entry name" value="Cytochrome b5-like heme/steroid binding domain"/>
    <property type="match status" value="1"/>
</dbReference>
<evidence type="ECO:0000256" key="7">
    <source>
        <dbReference type="ARBA" id="ARBA00022848"/>
    </source>
</evidence>
<evidence type="ECO:0000256" key="1">
    <source>
        <dbReference type="ARBA" id="ARBA00004131"/>
    </source>
</evidence>
<dbReference type="SMART" id="SM01117">
    <property type="entry name" value="Cyt-b5"/>
    <property type="match status" value="1"/>
</dbReference>
<organism evidence="15 16">
    <name type="scientific">Rhizopus delemar (strain RA 99-880 / ATCC MYA-4621 / FGSC 9543 / NRRL 43880)</name>
    <name type="common">Mucormycosis agent</name>
    <name type="synonym">Rhizopus arrhizus var. delemar</name>
    <dbReference type="NCBI Taxonomy" id="246409"/>
    <lineage>
        <taxon>Eukaryota</taxon>
        <taxon>Fungi</taxon>
        <taxon>Fungi incertae sedis</taxon>
        <taxon>Mucoromycota</taxon>
        <taxon>Mucoromycotina</taxon>
        <taxon>Mucoromycetes</taxon>
        <taxon>Mucorales</taxon>
        <taxon>Mucorineae</taxon>
        <taxon>Rhizopodaceae</taxon>
        <taxon>Rhizopus</taxon>
    </lineage>
</organism>
<dbReference type="OMA" id="AYFAWRY"/>
<dbReference type="InParanoid" id="I1C1Y9"/>
<dbReference type="eggNOG" id="KOG0537">
    <property type="taxonomic scope" value="Eukaryota"/>
</dbReference>
<dbReference type="GO" id="GO:0009055">
    <property type="term" value="F:electron transfer activity"/>
    <property type="evidence" value="ECO:0007669"/>
    <property type="project" value="EnsemblFungi"/>
</dbReference>
<dbReference type="InterPro" id="IPR001199">
    <property type="entry name" value="Cyt_B5-like_heme/steroid-bd"/>
</dbReference>
<evidence type="ECO:0000256" key="3">
    <source>
        <dbReference type="ARBA" id="ARBA00022617"/>
    </source>
</evidence>
<dbReference type="GO" id="GO:0005789">
    <property type="term" value="C:endoplasmic reticulum membrane"/>
    <property type="evidence" value="ECO:0007669"/>
    <property type="project" value="UniProtKB-SubCell"/>
</dbReference>
<keyword evidence="9" id="KW-1133">Transmembrane helix</keyword>
<sequence length="122" mass="13675">MSVKLYSFEEVSKHNSREDLWMIIDGKVYDITKFQDEHPGGEEVLIDEGAKDATGPFEDVGHTDDARKLLEQYYIGDVDPASEPVKPVKQAQAVAAGPQGNPLRILIPLLLLAAWAYYNFLR</sequence>
<evidence type="ECO:0000256" key="6">
    <source>
        <dbReference type="ARBA" id="ARBA00022824"/>
    </source>
</evidence>
<dbReference type="GO" id="GO:0020037">
    <property type="term" value="F:heme binding"/>
    <property type="evidence" value="ECO:0007669"/>
    <property type="project" value="TreeGrafter"/>
</dbReference>
<evidence type="ECO:0000256" key="13">
    <source>
        <dbReference type="ARBA" id="ARBA00038168"/>
    </source>
</evidence>
<evidence type="ECO:0000256" key="9">
    <source>
        <dbReference type="ARBA" id="ARBA00022989"/>
    </source>
</evidence>
<keyword evidence="2" id="KW-0813">Transport</keyword>
<name>I1C1Y9_RHIO9</name>
<evidence type="ECO:0000256" key="8">
    <source>
        <dbReference type="ARBA" id="ARBA00022982"/>
    </source>
</evidence>
<proteinExistence type="inferred from homology"/>
<dbReference type="EMBL" id="CH476736">
    <property type="protein sequence ID" value="EIE82469.1"/>
    <property type="molecule type" value="Genomic_DNA"/>
</dbReference>
<evidence type="ECO:0000256" key="10">
    <source>
        <dbReference type="ARBA" id="ARBA00023004"/>
    </source>
</evidence>
<dbReference type="PANTHER" id="PTHR19359:SF150">
    <property type="entry name" value="CYTOCHROME B5"/>
    <property type="match status" value="1"/>
</dbReference>